<keyword evidence="1 2" id="KW-0732">Signal</keyword>
<proteinExistence type="predicted"/>
<organism evidence="4 5">
    <name type="scientific">Bizionia paragorgiae</name>
    <dbReference type="NCBI Taxonomy" id="283786"/>
    <lineage>
        <taxon>Bacteria</taxon>
        <taxon>Pseudomonadati</taxon>
        <taxon>Bacteroidota</taxon>
        <taxon>Flavobacteriia</taxon>
        <taxon>Flavobacteriales</taxon>
        <taxon>Flavobacteriaceae</taxon>
        <taxon>Bizionia</taxon>
    </lineage>
</organism>
<accession>A0A1H3W5Z2</accession>
<feature type="chain" id="PRO_5011650604" evidence="2">
    <location>
        <begin position="23"/>
        <end position="892"/>
    </location>
</feature>
<protein>
    <submittedName>
        <fullName evidence="4">Por secretion system C-terminal sorting domain-containing protein</fullName>
    </submittedName>
</protein>
<evidence type="ECO:0000256" key="2">
    <source>
        <dbReference type="SAM" id="SignalP"/>
    </source>
</evidence>
<dbReference type="InterPro" id="IPR026444">
    <property type="entry name" value="Secre_tail"/>
</dbReference>
<dbReference type="NCBIfam" id="TIGR04183">
    <property type="entry name" value="Por_Secre_tail"/>
    <property type="match status" value="1"/>
</dbReference>
<dbReference type="RefSeq" id="WP_092131962.1">
    <property type="nucleotide sequence ID" value="NZ_FNQK01000002.1"/>
</dbReference>
<dbReference type="OrthoDB" id="9792152at2"/>
<reference evidence="4 5" key="1">
    <citation type="submission" date="2016-10" db="EMBL/GenBank/DDBJ databases">
        <authorList>
            <person name="de Groot N.N."/>
        </authorList>
    </citation>
    <scope>NUCLEOTIDE SEQUENCE [LARGE SCALE GENOMIC DNA]</scope>
    <source>
        <strain evidence="4 5">DSM 23842</strain>
    </source>
</reference>
<feature type="domain" description="Secretion system C-terminal sorting" evidence="3">
    <location>
        <begin position="817"/>
        <end position="891"/>
    </location>
</feature>
<name>A0A1H3W5Z2_BIZPA</name>
<keyword evidence="5" id="KW-1185">Reference proteome</keyword>
<dbReference type="Proteomes" id="UP000198846">
    <property type="component" value="Unassembled WGS sequence"/>
</dbReference>
<evidence type="ECO:0000256" key="1">
    <source>
        <dbReference type="ARBA" id="ARBA00022729"/>
    </source>
</evidence>
<dbReference type="Pfam" id="PF18962">
    <property type="entry name" value="Por_Secre_tail"/>
    <property type="match status" value="1"/>
</dbReference>
<dbReference type="Gene3D" id="2.60.40.10">
    <property type="entry name" value="Immunoglobulins"/>
    <property type="match status" value="1"/>
</dbReference>
<evidence type="ECO:0000313" key="4">
    <source>
        <dbReference type="EMBL" id="SDZ82410.1"/>
    </source>
</evidence>
<sequence length="892" mass="95191">MKKKLHYVLSCAMLMLCFSVVAQTNHFKKVTNKGQQNALQSHQTYSFDVNELMGELSKAEQRGNSKALSNNLVLELPNLDGQLESYFIQEASVMAPELQAQYPQIRSYVGYGIDTPSAYLRFSISPYKGLSGIVLSGAEGKTLVIEPSVEDVSKITISKKNDANHKGQPFECTTPEDLESSIEELADKVSTSADGTLHTFDLAMSVSAEYSAFHGGTLPLVNAAIVNTMTTVNAVFENDFNVTMVLVANNDNVVYLDPNTDPYNGNSDMNYNGDLQAALDAQIGDANYDVGHLMAGIGNNGNAGCIGCVCVSGQKGSGYTTSTNPTGVSFDIDYVAHELGHQFGGRHTFTFQSEGNGIAQMEPGSGSTIMGYAGITGATDVQAHSDPYFHAISIQQVTAHVSTRSCDIETPTGNNIPVANAGGDLLLPKGTPFRLTGSATDADAGDSLTYCWEQYDENDAANAYPNPATMNSNEPLFRSYLPTSSPTRTFPKLSDLVALGFNGGTWEKVPTVARTADFRLTVRDNKLGGAANDFDDMVVSWTNNAGPFVVTSQDSAGISWTDGTTETITWDVANTTGAGINVSHVNILLSTDGGVTFDTVLASNVPNNGSYDVTVPGDVAPFCRVMVEAVGHSFFNINTKDFALNATVSETCNLYESGAIALAIPDGVQGGGQGQPVFHSINVSEDVTIGGETVIKFNVDVTHPELGEVLVQIQHPDVQTNNAFVNVWVGECTGNSNFDITFVDGAAPIVCGDNIIGVYTPAATLGVFNNLTTAGDWNIAAVDFAGGNTGTINDWSIELCTTTLGTDDFALENSFSIYPNPNNGEFNVKFKSESNNVTLELFDIRGRSIYTKGYNNSGAFNETINLGNVESGMYLLNVNDGSRTFTKKIIVE</sequence>
<evidence type="ECO:0000313" key="5">
    <source>
        <dbReference type="Proteomes" id="UP000198846"/>
    </source>
</evidence>
<feature type="signal peptide" evidence="2">
    <location>
        <begin position="1"/>
        <end position="22"/>
    </location>
</feature>
<dbReference type="Pfam" id="PF13583">
    <property type="entry name" value="Reprolysin_4"/>
    <property type="match status" value="1"/>
</dbReference>
<dbReference type="EMBL" id="FNQK01000002">
    <property type="protein sequence ID" value="SDZ82410.1"/>
    <property type="molecule type" value="Genomic_DNA"/>
</dbReference>
<dbReference type="STRING" id="283786.SAMN04487990_102245"/>
<dbReference type="InterPro" id="IPR024079">
    <property type="entry name" value="MetalloPept_cat_dom_sf"/>
</dbReference>
<dbReference type="Gene3D" id="3.40.390.10">
    <property type="entry name" value="Collagenase (Catalytic Domain)"/>
    <property type="match status" value="1"/>
</dbReference>
<dbReference type="SUPFAM" id="SSF55486">
    <property type="entry name" value="Metalloproteases ('zincins'), catalytic domain"/>
    <property type="match status" value="1"/>
</dbReference>
<gene>
    <name evidence="4" type="ORF">SAMN04487990_102245</name>
</gene>
<dbReference type="AlphaFoldDB" id="A0A1H3W5Z2"/>
<evidence type="ECO:0000259" key="3">
    <source>
        <dbReference type="Pfam" id="PF18962"/>
    </source>
</evidence>
<dbReference type="GO" id="GO:0008237">
    <property type="term" value="F:metallopeptidase activity"/>
    <property type="evidence" value="ECO:0007669"/>
    <property type="project" value="InterPro"/>
</dbReference>
<dbReference type="InterPro" id="IPR013783">
    <property type="entry name" value="Ig-like_fold"/>
</dbReference>